<evidence type="ECO:0000313" key="3">
    <source>
        <dbReference type="Proteomes" id="UP000515202"/>
    </source>
</evidence>
<protein>
    <submittedName>
        <fullName evidence="4">Uncharacterized protein LOC111735767</fullName>
    </submittedName>
</protein>
<dbReference type="GeneID" id="111735767"/>
<evidence type="ECO:0000256" key="2">
    <source>
        <dbReference type="SAM" id="MobiDB-lite"/>
    </source>
</evidence>
<keyword evidence="3" id="KW-1185">Reference proteome</keyword>
<feature type="non-terminal residue" evidence="4">
    <location>
        <position position="1"/>
    </location>
</feature>
<organism evidence="3 4">
    <name type="scientific">Pteropus vampyrus</name>
    <name type="common">Large flying fox</name>
    <dbReference type="NCBI Taxonomy" id="132908"/>
    <lineage>
        <taxon>Eukaryota</taxon>
        <taxon>Metazoa</taxon>
        <taxon>Chordata</taxon>
        <taxon>Craniata</taxon>
        <taxon>Vertebrata</taxon>
        <taxon>Euteleostomi</taxon>
        <taxon>Mammalia</taxon>
        <taxon>Eutheria</taxon>
        <taxon>Laurasiatheria</taxon>
        <taxon>Chiroptera</taxon>
        <taxon>Yinpterochiroptera</taxon>
        <taxon>Pteropodoidea</taxon>
        <taxon>Pteropodidae</taxon>
        <taxon>Pteropodinae</taxon>
        <taxon>Pteropus</taxon>
    </lineage>
</organism>
<reference evidence="4" key="1">
    <citation type="submission" date="2025-08" db="UniProtKB">
        <authorList>
            <consortium name="RefSeq"/>
        </authorList>
    </citation>
    <scope>IDENTIFICATION</scope>
    <source>
        <tissue evidence="4">Kidney</tissue>
    </source>
</reference>
<dbReference type="InterPro" id="IPR033369">
    <property type="entry name" value="C19orf12"/>
</dbReference>
<dbReference type="Pfam" id="PF20721">
    <property type="entry name" value="C19orf12"/>
    <property type="match status" value="1"/>
</dbReference>
<proteinExistence type="inferred from homology"/>
<dbReference type="Proteomes" id="UP000515202">
    <property type="component" value="Unplaced"/>
</dbReference>
<feature type="region of interest" description="Disordered" evidence="2">
    <location>
        <begin position="1"/>
        <end position="90"/>
    </location>
</feature>
<dbReference type="PANTHER" id="PTHR31493">
    <property type="entry name" value="NAZO FAMILY MEMBER"/>
    <property type="match status" value="1"/>
</dbReference>
<evidence type="ECO:0000313" key="4">
    <source>
        <dbReference type="RefSeq" id="XP_023382968.1"/>
    </source>
</evidence>
<dbReference type="AlphaFoldDB" id="A0A6P6C6I6"/>
<dbReference type="OrthoDB" id="5976774at2759"/>
<dbReference type="PANTHER" id="PTHR31493:SF1">
    <property type="entry name" value="PROTEIN C19ORF12"/>
    <property type="match status" value="1"/>
</dbReference>
<dbReference type="RefSeq" id="XP_023382968.1">
    <property type="nucleotide sequence ID" value="XM_023527200.1"/>
</dbReference>
<feature type="region of interest" description="Disordered" evidence="2">
    <location>
        <begin position="106"/>
        <end position="132"/>
    </location>
</feature>
<name>A0A6P6C6I6_PTEVA</name>
<dbReference type="KEGG" id="pvp:111735767"/>
<comment type="similarity">
    <text evidence="1">Belongs to the C19orf12 family.</text>
</comment>
<accession>A0A6P6C6I6</accession>
<sequence>RIRDTWESEQGQAHLGSPPVPRGALQGQPPRCFSQPAWRTRTSRGRLLPASELQGQGADVRRPESCCTETQTLDDSPPPHAEDPGTAQGHTAAAVLSENEDAWPLGGRSLYSRNHPRKRLSRGPRTPVVSQGPRTPVVMPVVMPVVKPIVKEDVMKLLCSISGYRKMKAAVKHSRRGALLTATVAFIGGLVGGPPGLAVGKCQCLAGPTETWSESPSA</sequence>
<gene>
    <name evidence="4" type="primary">LOC111735767</name>
</gene>
<evidence type="ECO:0000256" key="1">
    <source>
        <dbReference type="ARBA" id="ARBA00029457"/>
    </source>
</evidence>